<dbReference type="CDD" id="cd04486">
    <property type="entry name" value="YhcR_OBF_like"/>
    <property type="match status" value="1"/>
</dbReference>
<dbReference type="GO" id="GO:0003824">
    <property type="term" value="F:catalytic activity"/>
    <property type="evidence" value="ECO:0007669"/>
    <property type="project" value="InterPro"/>
</dbReference>
<dbReference type="PROSITE" id="PS51841">
    <property type="entry name" value="LTD"/>
    <property type="match status" value="1"/>
</dbReference>
<evidence type="ECO:0000313" key="3">
    <source>
        <dbReference type="EMBL" id="OCS90759.1"/>
    </source>
</evidence>
<feature type="signal peptide" evidence="1">
    <location>
        <begin position="1"/>
        <end position="24"/>
    </location>
</feature>
<dbReference type="InterPro" id="IPR001322">
    <property type="entry name" value="Lamin_tail_dom"/>
</dbReference>
<keyword evidence="4" id="KW-1185">Reference proteome</keyword>
<dbReference type="Gene3D" id="3.60.10.10">
    <property type="entry name" value="Endonuclease/exonuclease/phosphatase"/>
    <property type="match status" value="1"/>
</dbReference>
<dbReference type="OrthoDB" id="9801679at2"/>
<evidence type="ECO:0000313" key="4">
    <source>
        <dbReference type="Proteomes" id="UP000093482"/>
    </source>
</evidence>
<dbReference type="PANTHER" id="PTHR42834">
    <property type="entry name" value="ENDONUCLEASE/EXONUCLEASE/PHOSPHATASE FAMILY PROTEIN (AFU_ORTHOLOGUE AFUA_3G09210)"/>
    <property type="match status" value="1"/>
</dbReference>
<dbReference type="InterPro" id="IPR036691">
    <property type="entry name" value="Endo/exonu/phosph_ase_sf"/>
</dbReference>
<dbReference type="PANTHER" id="PTHR42834:SF1">
    <property type="entry name" value="ENDONUCLEASE_EXONUCLEASE_PHOSPHATASE FAMILY PROTEIN (AFU_ORTHOLOGUE AFUA_3G09210)"/>
    <property type="match status" value="1"/>
</dbReference>
<gene>
    <name evidence="3" type="ORF">A6K76_01530</name>
</gene>
<evidence type="ECO:0000259" key="2">
    <source>
        <dbReference type="PROSITE" id="PS51841"/>
    </source>
</evidence>
<feature type="domain" description="LTD" evidence="2">
    <location>
        <begin position="19"/>
        <end position="151"/>
    </location>
</feature>
<sequence>MANNRWRVATAGALVLTTVTPAMIAQGATMYMDDVVISEYVEGSSNNKALEIYNGTGATIDLSAYTIELYANERTTPGNTLSLSGTLAHGETKVFVHASANDVLKPLGEVASITNFNGDDTIVLKKGDAIIDSLGKIAAQVDYAKDVTYVRNADNFERDTDPNDAVDLSGWTSYPTDTFTDLGKHEAHHGRDLAEGSVSIADALAAETDASVQTEGTLIGFTKNSAHIYDGDKAITIYPKSALADVAVGSHVVVAGKRATFNGLPQLSGAELIQSEAGVTVKPKIVELTAIGADVLGQLVTIENVTIAEGATDANKAIDGVDNVVVRDEMSVGVTAGTTYDSMTGIVIVYNGTYQLVPRSSEDIVANVPPPVLETITIAQAREQKSGTAQIKGVVTAVIGQTVHIQDDTAGIVLYGTLPFTPTVGQQVEVSGNIIEYRNLLEMDSIKLVNDGGMTTVPAPKVVDALDESVEGQLVEIQNVVVGEGSSGNFNAMIGDKAVVVRDSTQAGIAANKTYDRIIGVVQQYNDAYQVMPRSRADVIEDASVVQQVAASASGLVTKGTAVTLSTTTEGATIYYTIDGSEPTTASTPFTAPIVVNDNMMIRAIAVKEGLSASAVSDFTYDVFDGALQIHHIQGQSHTSPMKGQQVTNIEGVVTYTFKIGSSHYAVMQTPDDKADDNVNTAEGIFVYLGNNVRGVKVGDHLRVSGIVDEYKIEGNEGDLLSTQINASNGTVEIVASDVTLPAPVAVTEDSLPRDVIDNDNFAKFDPDEDAIDYWESLEGMRVSFSGVKATAPQAYGDISGVLDTRVTDTANGGVLITASDYNADRIHIKAFKANGNAATDFDVATGDTFKGELPLIGIVGYGFSNYKVYMDEADLRAVYKSGGITPEKTTIVKDNNKLTIANYNIENFSANASETSDAKVKLIAESFVNNMESPDIIGIVEMQDNDGETASNSAAANESYARLIAAIEAAGGPTYEYVNIDPVYNQDGGAPGANIRPGFLYNSERVTLKEGTAGDATTAVTYKDGELSHNPGLVNPTDPAFTASRKPIAAQFTFNGEDVLVIGNHFNSKSGDTALFSGTQPPNLVSEAQRIEIAKQLATFVQSVQADNPKANIVALGDFNDFEFSAPLQVLEKAGLVNMINELPRADRYTYTYQGNSQVLDHIFVSEHLRSTASVDALHINADYSSVSGKRASDHDPVIVQLDLQNIVNMPKLTPFTLNGKQTGKLIITKPNQHVHVSDGFTIKHGIVVKGNKDGMHVRLTGALSTQTITLEAKFDAPFVVDFANAAVKDVIITGAYAERVELLRHNNVVNVQR</sequence>
<dbReference type="EMBL" id="MATO01000034">
    <property type="protein sequence ID" value="OCS90759.1"/>
    <property type="molecule type" value="Genomic_DNA"/>
</dbReference>
<dbReference type="InterPro" id="IPR059177">
    <property type="entry name" value="GH29D-like_dom"/>
</dbReference>
<reference evidence="3 4" key="1">
    <citation type="submission" date="2016-07" db="EMBL/GenBank/DDBJ databases">
        <title>Caryophanon latum genome sequencing.</title>
        <authorList>
            <person name="Verma A."/>
            <person name="Pal Y."/>
            <person name="Krishnamurthi S."/>
        </authorList>
    </citation>
    <scope>NUCLEOTIDE SEQUENCE [LARGE SCALE GENOMIC DNA]</scope>
    <source>
        <strain evidence="3 4">DSM 14151</strain>
    </source>
</reference>
<dbReference type="Pfam" id="PF03372">
    <property type="entry name" value="Exo_endo_phos"/>
    <property type="match status" value="1"/>
</dbReference>
<evidence type="ECO:0000256" key="1">
    <source>
        <dbReference type="SAM" id="SignalP"/>
    </source>
</evidence>
<dbReference type="SUPFAM" id="SSF56219">
    <property type="entry name" value="DNase I-like"/>
    <property type="match status" value="1"/>
</dbReference>
<accession>A0A1C0YUD3</accession>
<dbReference type="CDD" id="cd10283">
    <property type="entry name" value="MnuA_DNase1-like"/>
    <property type="match status" value="1"/>
</dbReference>
<dbReference type="Pfam" id="PF00932">
    <property type="entry name" value="LTD"/>
    <property type="match status" value="1"/>
</dbReference>
<name>A0A1C0YUD3_9BACL</name>
<proteinExistence type="predicted"/>
<organism evidence="3 4">
    <name type="scientific">Caryophanon latum</name>
    <dbReference type="NCBI Taxonomy" id="33977"/>
    <lineage>
        <taxon>Bacteria</taxon>
        <taxon>Bacillati</taxon>
        <taxon>Bacillota</taxon>
        <taxon>Bacilli</taxon>
        <taxon>Bacillales</taxon>
        <taxon>Caryophanaceae</taxon>
        <taxon>Caryophanon</taxon>
    </lineage>
</organism>
<dbReference type="Proteomes" id="UP000093482">
    <property type="component" value="Unassembled WGS sequence"/>
</dbReference>
<feature type="chain" id="PRO_5038828134" description="LTD domain-containing protein" evidence="1">
    <location>
        <begin position="25"/>
        <end position="1315"/>
    </location>
</feature>
<protein>
    <recommendedName>
        <fullName evidence="2">LTD domain-containing protein</fullName>
    </recommendedName>
</protein>
<dbReference type="InterPro" id="IPR005135">
    <property type="entry name" value="Endo/exonuclease/phosphatase"/>
</dbReference>
<comment type="caution">
    <text evidence="3">The sequence shown here is derived from an EMBL/GenBank/DDBJ whole genome shotgun (WGS) entry which is preliminary data.</text>
</comment>
<dbReference type="Pfam" id="PF13290">
    <property type="entry name" value="CHB_HEX_C_1"/>
    <property type="match status" value="1"/>
</dbReference>
<dbReference type="RefSeq" id="WP_066464139.1">
    <property type="nucleotide sequence ID" value="NZ_MATO01000034.1"/>
</dbReference>
<keyword evidence="1" id="KW-0732">Signal</keyword>